<evidence type="ECO:0000256" key="1">
    <source>
        <dbReference type="SAM" id="SignalP"/>
    </source>
</evidence>
<evidence type="ECO:0000313" key="2">
    <source>
        <dbReference type="EMBL" id="VTR92619.1"/>
    </source>
</evidence>
<name>A0A6P2CUH2_9BACT</name>
<dbReference type="KEGG" id="gms:SOIL9_50950"/>
<dbReference type="RefSeq" id="WP_162667454.1">
    <property type="nucleotide sequence ID" value="NZ_LR593886.1"/>
</dbReference>
<sequence length="252" mass="26225">MTGPAKVLGVLLGGTVAGVVQAAPPASTSDDPGAPAPAMPAAMPAALPNTAGAVRVNLADIVHADYRDAVMKVVQKPTVSTRASAPDVICTVSMYEWLFDHPDRVAAAWHRMKVPAVPISDAGNGLFAWTDEHGSEVVWRTVGTFQDGRVWYATGKVKPGAAAPAVPVKAVAILTHPRKATKDGVASFSTSVQVFLVSDSKAATLALRLIGPAAPRVAEQGAEQFLEFFNGIADYVQKNPTKADALLAPAKK</sequence>
<evidence type="ECO:0000313" key="3">
    <source>
        <dbReference type="Proteomes" id="UP000464178"/>
    </source>
</evidence>
<protein>
    <submittedName>
        <fullName evidence="2">Uncharacterized protein</fullName>
    </submittedName>
</protein>
<feature type="signal peptide" evidence="1">
    <location>
        <begin position="1"/>
        <end position="22"/>
    </location>
</feature>
<accession>A0A6P2CUH2</accession>
<keyword evidence="3" id="KW-1185">Reference proteome</keyword>
<dbReference type="Proteomes" id="UP000464178">
    <property type="component" value="Chromosome"/>
</dbReference>
<keyword evidence="1" id="KW-0732">Signal</keyword>
<gene>
    <name evidence="2" type="ORF">SOIL9_50950</name>
</gene>
<dbReference type="EMBL" id="LR593886">
    <property type="protein sequence ID" value="VTR92619.1"/>
    <property type="molecule type" value="Genomic_DNA"/>
</dbReference>
<proteinExistence type="predicted"/>
<organism evidence="2 3">
    <name type="scientific">Gemmata massiliana</name>
    <dbReference type="NCBI Taxonomy" id="1210884"/>
    <lineage>
        <taxon>Bacteria</taxon>
        <taxon>Pseudomonadati</taxon>
        <taxon>Planctomycetota</taxon>
        <taxon>Planctomycetia</taxon>
        <taxon>Gemmatales</taxon>
        <taxon>Gemmataceae</taxon>
        <taxon>Gemmata</taxon>
    </lineage>
</organism>
<feature type="chain" id="PRO_5026720107" evidence="1">
    <location>
        <begin position="23"/>
        <end position="252"/>
    </location>
</feature>
<dbReference type="AlphaFoldDB" id="A0A6P2CUH2"/>
<reference evidence="2 3" key="1">
    <citation type="submission" date="2019-05" db="EMBL/GenBank/DDBJ databases">
        <authorList>
            <consortium name="Science for Life Laboratories"/>
        </authorList>
    </citation>
    <scope>NUCLEOTIDE SEQUENCE [LARGE SCALE GENOMIC DNA]</scope>
    <source>
        <strain evidence="2">Soil9</strain>
    </source>
</reference>